<evidence type="ECO:0000313" key="5">
    <source>
        <dbReference type="EMBL" id="MBU4692131.1"/>
    </source>
</evidence>
<dbReference type="Pfam" id="PF18335">
    <property type="entry name" value="SH3_13"/>
    <property type="match status" value="1"/>
</dbReference>
<reference evidence="5" key="1">
    <citation type="submission" date="2021-06" db="EMBL/GenBank/DDBJ databases">
        <title>Novel Mycoplasma species detected in California sea lions (Zalophus californianus) from the USA.</title>
        <authorList>
            <person name="Volokhov D.V."/>
            <person name="Furtak V.A."/>
            <person name="Zagorodnyaya T.A."/>
        </authorList>
    </citation>
    <scope>NUCLEOTIDE SEQUENCE [LARGE SCALE GENOMIC DNA]</scope>
    <source>
        <strain evidence="5">CSL 5346</strain>
    </source>
</reference>
<dbReference type="InterPro" id="IPR041451">
    <property type="entry name" value="RecD2_SH13"/>
</dbReference>
<proteinExistence type="predicted"/>
<feature type="domain" description="ATP-dependent RecD2 DNA helicase SH3" evidence="4">
    <location>
        <begin position="555"/>
        <end position="611"/>
    </location>
</feature>
<feature type="domain" description="UvrD-like helicase C-terminal" evidence="3">
    <location>
        <begin position="643"/>
        <end position="690"/>
    </location>
</feature>
<dbReference type="RefSeq" id="WP_216488444.1">
    <property type="nucleotide sequence ID" value="NZ_JAHMHH010000001.1"/>
</dbReference>
<evidence type="ECO:0000259" key="3">
    <source>
        <dbReference type="Pfam" id="PF13538"/>
    </source>
</evidence>
<evidence type="ECO:0000259" key="4">
    <source>
        <dbReference type="Pfam" id="PF18335"/>
    </source>
</evidence>
<keyword evidence="6" id="KW-1185">Reference proteome</keyword>
<keyword evidence="2" id="KW-0067">ATP-binding</keyword>
<evidence type="ECO:0000256" key="1">
    <source>
        <dbReference type="ARBA" id="ARBA00022741"/>
    </source>
</evidence>
<dbReference type="EMBL" id="JAHMHH010000001">
    <property type="protein sequence ID" value="MBU4692131.1"/>
    <property type="molecule type" value="Genomic_DNA"/>
</dbReference>
<sequence length="720" mass="82886">MSTIVKGKFTKEIFLSNDGNFRLTGFSVSQIIEQDNNFVLNKFKSISLRTEKHTIEYNKIYKITLIDLKNPRYPSTYGIENIEETNDIDKAYILKFLSSSAYKGIGLIKAQQIIETYGVDVLDQIKDNKLTHEDLNVSSETYENLCNDLKNNEAATKLRLFIYECGLSDTFYGKLIQACPASQFYKKYSENPWPLYFELENISFNDILKIAIKLNKEHLPERNQILLFDILNNYLFDSGNTKIPIANLLMEVRKKDSNLSQNDFFEALEKLIETKKIIKLNSLFVEPMWLFEQEKYIVLRLKYLLKNGDRNPIKIKTNKLDSVQKQAVELALKDPLSLITGAPGTGKTLVTNEIIKQLRKQYKEEEIAVVTPTGRATININKHNIIKASTIHSLLKWDTEGGHFGVKEESLSVKVLIIDEFSMVSTDLFYYLLYALNRYDLKKIILVGDKDQLPAIGSGYLINDFIKNEITNTIYLEKNYRQNENFEIIEDAKKINDSQIPEFKGNSSSFIEVESSQLANIIINKIQELHNKGYTKKDIAILSPIYRYQTGIDNLNEKIQDFYKTLENQKPYKIFSRTVYINDKVINLENDPNKNIFNGEIGYIEKISQTNANSGQILFIFVVFEGGKTISYTPSEFVKKTMLAYCTSVHKYQGSESEIVLTVLFNEAKNLLSKKLIYTAITRAKSYSIIYGQKSALEIGIKNDKDSRRSTSIQKLWEKL</sequence>
<dbReference type="PANTHER" id="PTHR43788:SF6">
    <property type="entry name" value="DNA HELICASE B"/>
    <property type="match status" value="1"/>
</dbReference>
<dbReference type="Proteomes" id="UP000718793">
    <property type="component" value="Unassembled WGS sequence"/>
</dbReference>
<keyword evidence="1" id="KW-0547">Nucleotide-binding</keyword>
<dbReference type="InterPro" id="IPR050534">
    <property type="entry name" value="Coronavir_polyprotein_1ab"/>
</dbReference>
<comment type="caution">
    <text evidence="5">The sequence shown here is derived from an EMBL/GenBank/DDBJ whole genome shotgun (WGS) entry which is preliminary data.</text>
</comment>
<dbReference type="Pfam" id="PF13245">
    <property type="entry name" value="AAA_19"/>
    <property type="match status" value="1"/>
</dbReference>
<accession>A0ABS6DP83</accession>
<evidence type="ECO:0000313" key="6">
    <source>
        <dbReference type="Proteomes" id="UP000718793"/>
    </source>
</evidence>
<gene>
    <name evidence="5" type="ORF">KQ875_00770</name>
</gene>
<dbReference type="Pfam" id="PF13538">
    <property type="entry name" value="UvrD_C_2"/>
    <property type="match status" value="1"/>
</dbReference>
<evidence type="ECO:0000256" key="2">
    <source>
        <dbReference type="ARBA" id="ARBA00022840"/>
    </source>
</evidence>
<protein>
    <submittedName>
        <fullName evidence="5">AAA family ATPase</fullName>
    </submittedName>
</protein>
<dbReference type="CDD" id="cd18809">
    <property type="entry name" value="SF1_C_RecD"/>
    <property type="match status" value="1"/>
</dbReference>
<dbReference type="CDD" id="cd17933">
    <property type="entry name" value="DEXSc_RecD-like"/>
    <property type="match status" value="1"/>
</dbReference>
<dbReference type="InterPro" id="IPR027785">
    <property type="entry name" value="UvrD-like_helicase_C"/>
</dbReference>
<organism evidence="5 6">
    <name type="scientific">Mycoplasma zalophi</name>
    <dbReference type="NCBI Taxonomy" id="191287"/>
    <lineage>
        <taxon>Bacteria</taxon>
        <taxon>Bacillati</taxon>
        <taxon>Mycoplasmatota</taxon>
        <taxon>Mollicutes</taxon>
        <taxon>Mycoplasmataceae</taxon>
        <taxon>Mycoplasma</taxon>
    </lineage>
</organism>
<name>A0ABS6DP83_9MOLU</name>
<dbReference type="PANTHER" id="PTHR43788">
    <property type="entry name" value="DNA2/NAM7 HELICASE FAMILY MEMBER"/>
    <property type="match status" value="1"/>
</dbReference>